<dbReference type="EMBL" id="JEMT01014970">
    <property type="protein sequence ID" value="EXX72872.1"/>
    <property type="molecule type" value="Genomic_DNA"/>
</dbReference>
<name>A0A015JTF0_RHIIW</name>
<dbReference type="SUPFAM" id="SSF47095">
    <property type="entry name" value="HMG-box"/>
    <property type="match status" value="1"/>
</dbReference>
<dbReference type="HOGENOM" id="CLU_2050884_0_0_1"/>
<evidence type="ECO:0000313" key="2">
    <source>
        <dbReference type="Proteomes" id="UP000022910"/>
    </source>
</evidence>
<accession>A0A015JTF0</accession>
<reference evidence="1 2" key="1">
    <citation type="submission" date="2014-02" db="EMBL/GenBank/DDBJ databases">
        <title>Single nucleus genome sequencing reveals high similarity among nuclei of an endomycorrhizal fungus.</title>
        <authorList>
            <person name="Lin K."/>
            <person name="Geurts R."/>
            <person name="Zhang Z."/>
            <person name="Limpens E."/>
            <person name="Saunders D.G."/>
            <person name="Mu D."/>
            <person name="Pang E."/>
            <person name="Cao H."/>
            <person name="Cha H."/>
            <person name="Lin T."/>
            <person name="Zhou Q."/>
            <person name="Shang Y."/>
            <person name="Li Y."/>
            <person name="Ivanov S."/>
            <person name="Sharma T."/>
            <person name="Velzen R.V."/>
            <person name="Ruijter N.D."/>
            <person name="Aanen D.K."/>
            <person name="Win J."/>
            <person name="Kamoun S."/>
            <person name="Bisseling T."/>
            <person name="Huang S."/>
        </authorList>
    </citation>
    <scope>NUCLEOTIDE SEQUENCE [LARGE SCALE GENOMIC DNA]</scope>
    <source>
        <strain evidence="2">DAOM197198w</strain>
    </source>
</reference>
<evidence type="ECO:0008006" key="3">
    <source>
        <dbReference type="Google" id="ProtNLM"/>
    </source>
</evidence>
<dbReference type="OrthoDB" id="2310003at2759"/>
<organism evidence="1 2">
    <name type="scientific">Rhizophagus irregularis (strain DAOM 197198w)</name>
    <name type="common">Glomus intraradices</name>
    <dbReference type="NCBI Taxonomy" id="1432141"/>
    <lineage>
        <taxon>Eukaryota</taxon>
        <taxon>Fungi</taxon>
        <taxon>Fungi incertae sedis</taxon>
        <taxon>Mucoromycota</taxon>
        <taxon>Glomeromycotina</taxon>
        <taxon>Glomeromycetes</taxon>
        <taxon>Glomerales</taxon>
        <taxon>Glomeraceae</taxon>
        <taxon>Rhizophagus</taxon>
    </lineage>
</organism>
<gene>
    <name evidence="1" type="ORF">RirG_065280</name>
</gene>
<proteinExistence type="predicted"/>
<comment type="caution">
    <text evidence="1">The sequence shown here is derived from an EMBL/GenBank/DDBJ whole genome shotgun (WGS) entry which is preliminary data.</text>
</comment>
<sequence length="120" mass="14097">MMYNDKRVKISKTRALRAANPYFQYRNCKIDPKNKRKMTDHSKITAPEWGSMTDLEKRRFKQASVKEALDKEAAFGGNGLTKKSFEQFGDIAFVIECPIIQNKEDYLFNKYTRNTDFKLK</sequence>
<keyword evidence="2" id="KW-1185">Reference proteome</keyword>
<dbReference type="Proteomes" id="UP000022910">
    <property type="component" value="Unassembled WGS sequence"/>
</dbReference>
<dbReference type="AlphaFoldDB" id="A0A015JTF0"/>
<evidence type="ECO:0000313" key="1">
    <source>
        <dbReference type="EMBL" id="EXX72872.1"/>
    </source>
</evidence>
<dbReference type="InterPro" id="IPR036910">
    <property type="entry name" value="HMG_box_dom_sf"/>
</dbReference>
<protein>
    <recommendedName>
        <fullName evidence="3">HMG box domain-containing protein</fullName>
    </recommendedName>
</protein>